<proteinExistence type="predicted"/>
<keyword evidence="6 8" id="KW-0472">Membrane</keyword>
<evidence type="ECO:0000313" key="13">
    <source>
        <dbReference type="Proteomes" id="UP000094065"/>
    </source>
</evidence>
<evidence type="ECO:0000313" key="12">
    <source>
        <dbReference type="EMBL" id="ODN77567.1"/>
    </source>
</evidence>
<name>A0A1E3HMJ4_9TREE</name>
<dbReference type="Pfam" id="PF10348">
    <property type="entry name" value="DUF2427"/>
    <property type="match status" value="1"/>
</dbReference>
<dbReference type="Proteomes" id="UP000094065">
    <property type="component" value="Unassembled WGS sequence"/>
</dbReference>
<dbReference type="CDD" id="cd09630">
    <property type="entry name" value="CDH_like_cytochrome"/>
    <property type="match status" value="1"/>
</dbReference>
<keyword evidence="3 8" id="KW-0812">Transmembrane</keyword>
<dbReference type="Pfam" id="PF16010">
    <property type="entry name" value="CDH-cyt"/>
    <property type="match status" value="1"/>
</dbReference>
<dbReference type="AlphaFoldDB" id="A0A1E3HMJ4"/>
<keyword evidence="4" id="KW-0249">Electron transport</keyword>
<dbReference type="PANTHER" id="PTHR47797:SF3">
    <property type="entry name" value="CYTOCHROME B561 DOMAIN-CONTAINING PROTEIN"/>
    <property type="match status" value="1"/>
</dbReference>
<gene>
    <name evidence="12" type="ORF">L202_04736</name>
</gene>
<feature type="chain" id="PRO_5009129242" description="Cytochrome b561 domain-containing protein" evidence="9">
    <location>
        <begin position="22"/>
        <end position="492"/>
    </location>
</feature>
<dbReference type="Gene3D" id="2.60.40.1210">
    <property type="entry name" value="Cellobiose dehydrogenase, cytochrome domain"/>
    <property type="match status" value="1"/>
</dbReference>
<dbReference type="PANTHER" id="PTHR47797">
    <property type="entry name" value="DEHYDROGENASE, PUTATIVE (AFU_ORTHOLOGUE AFUA_8G05805)-RELATED"/>
    <property type="match status" value="1"/>
</dbReference>
<evidence type="ECO:0000256" key="4">
    <source>
        <dbReference type="ARBA" id="ARBA00022982"/>
    </source>
</evidence>
<feature type="region of interest" description="Disordered" evidence="7">
    <location>
        <begin position="186"/>
        <end position="208"/>
    </location>
</feature>
<organism evidence="12 13">
    <name type="scientific">Cryptococcus amylolentus CBS 6039</name>
    <dbReference type="NCBI Taxonomy" id="1295533"/>
    <lineage>
        <taxon>Eukaryota</taxon>
        <taxon>Fungi</taxon>
        <taxon>Dikarya</taxon>
        <taxon>Basidiomycota</taxon>
        <taxon>Agaricomycotina</taxon>
        <taxon>Tremellomycetes</taxon>
        <taxon>Tremellales</taxon>
        <taxon>Cryptococcaceae</taxon>
        <taxon>Cryptococcus</taxon>
    </lineage>
</organism>
<dbReference type="EMBL" id="AWGJ01000007">
    <property type="protein sequence ID" value="ODN77567.1"/>
    <property type="molecule type" value="Genomic_DNA"/>
</dbReference>
<dbReference type="SMART" id="SM00665">
    <property type="entry name" value="B561"/>
    <property type="match status" value="1"/>
</dbReference>
<comment type="caution">
    <text evidence="12">The sequence shown here is derived from an EMBL/GenBank/DDBJ whole genome shotgun (WGS) entry which is preliminary data.</text>
</comment>
<feature type="transmembrane region" description="Helical" evidence="8">
    <location>
        <begin position="217"/>
        <end position="238"/>
    </location>
</feature>
<protein>
    <recommendedName>
        <fullName evidence="14">Cytochrome b561 domain-containing protein</fullName>
    </recommendedName>
</protein>
<dbReference type="OrthoDB" id="19261at2759"/>
<evidence type="ECO:0008006" key="14">
    <source>
        <dbReference type="Google" id="ProtNLM"/>
    </source>
</evidence>
<dbReference type="CDD" id="cd08760">
    <property type="entry name" value="Cyt_b561_FRRS1_like"/>
    <property type="match status" value="1"/>
</dbReference>
<dbReference type="InterPro" id="IPR005018">
    <property type="entry name" value="DOMON_domain"/>
</dbReference>
<evidence type="ECO:0000259" key="11">
    <source>
        <dbReference type="PROSITE" id="PS50939"/>
    </source>
</evidence>
<sequence length="492" mass="52927">MRFNTALLWATTALHLSALEAGATITGQKWCNKYMCVTGQHDSSQKIDQYTLEPPEGDTIPLSSFGWMAIGFGSTMADTPMVIGWPNSDGSITLSQRESASHAMPKVVSSPSREATLLSSASFSNSSTTSISFTLPSNSTVSNGTSIIFAVGSTNPGDSAEDATLKQHSVSGNTEIYLLTPWSANSTGSSNTTSSNGSGDDDTSSADSASSKRHKMLIAHVVCGAVATMALFPIGIITPRIARGLTTSRWWFPVHGAVNGMLGFGLVVAAFGIARGNFDGNFETSHRKLGLALFILCIFQTLLGIYTHSYRPTPNQKRFTTSSGRGPSNFIHMALGLVVVAIGFATVWKGLDEEWEIWSGTGKPATGWKAGWGLVVGITALVYLAGLYLIPRQLHNERQRRNLSSTINHPNPSANYGAPPPGNHASFVRGDFPSMQKDLNSSTESREQYGMGYVPRQGHERLPPPPVTVQPQQQRRLPPKWVPDSSRGRSTY</sequence>
<dbReference type="InterPro" id="IPR015920">
    <property type="entry name" value="Cellobiose_DH-like_cyt"/>
</dbReference>
<feature type="transmembrane region" description="Helical" evidence="8">
    <location>
        <begin position="371"/>
        <end position="390"/>
    </location>
</feature>
<dbReference type="GO" id="GO:0016020">
    <property type="term" value="C:membrane"/>
    <property type="evidence" value="ECO:0007669"/>
    <property type="project" value="UniProtKB-SubCell"/>
</dbReference>
<feature type="domain" description="Cytochrome b561" evidence="11">
    <location>
        <begin position="183"/>
        <end position="395"/>
    </location>
</feature>
<evidence type="ECO:0000256" key="8">
    <source>
        <dbReference type="SAM" id="Phobius"/>
    </source>
</evidence>
<evidence type="ECO:0000256" key="9">
    <source>
        <dbReference type="SAM" id="SignalP"/>
    </source>
</evidence>
<comment type="subcellular location">
    <subcellularLocation>
        <location evidence="1">Membrane</location>
    </subcellularLocation>
</comment>
<keyword evidence="2" id="KW-0813">Transport</keyword>
<keyword evidence="9" id="KW-0732">Signal</keyword>
<dbReference type="PROSITE" id="PS50939">
    <property type="entry name" value="CYTOCHROME_B561"/>
    <property type="match status" value="1"/>
</dbReference>
<feature type="domain" description="DOMON" evidence="10">
    <location>
        <begin position="33"/>
        <end position="152"/>
    </location>
</feature>
<accession>A0A1E3HMJ4</accession>
<feature type="region of interest" description="Disordered" evidence="7">
    <location>
        <begin position="404"/>
        <end position="492"/>
    </location>
</feature>
<reference evidence="12 13" key="1">
    <citation type="submission" date="2016-06" db="EMBL/GenBank/DDBJ databases">
        <title>Evolution of pathogenesis and genome organization in the Tremellales.</title>
        <authorList>
            <person name="Cuomo C."/>
            <person name="Litvintseva A."/>
            <person name="Heitman J."/>
            <person name="Chen Y."/>
            <person name="Sun S."/>
            <person name="Springer D."/>
            <person name="Dromer F."/>
            <person name="Young S."/>
            <person name="Zeng Q."/>
            <person name="Chapman S."/>
            <person name="Gujja S."/>
            <person name="Saif S."/>
            <person name="Birren B."/>
        </authorList>
    </citation>
    <scope>NUCLEOTIDE SEQUENCE [LARGE SCALE GENOMIC DNA]</scope>
    <source>
        <strain evidence="12 13">CBS 6039</strain>
    </source>
</reference>
<dbReference type="RefSeq" id="XP_018992803.1">
    <property type="nucleotide sequence ID" value="XM_019138860.1"/>
</dbReference>
<dbReference type="InterPro" id="IPR018825">
    <property type="entry name" value="DUF2427"/>
</dbReference>
<keyword evidence="13" id="KW-1185">Reference proteome</keyword>
<keyword evidence="5 8" id="KW-1133">Transmembrane helix</keyword>
<evidence type="ECO:0000256" key="2">
    <source>
        <dbReference type="ARBA" id="ARBA00022448"/>
    </source>
</evidence>
<evidence type="ECO:0000256" key="7">
    <source>
        <dbReference type="SAM" id="MobiDB-lite"/>
    </source>
</evidence>
<evidence type="ECO:0000256" key="6">
    <source>
        <dbReference type="ARBA" id="ARBA00023136"/>
    </source>
</evidence>
<evidence type="ECO:0000256" key="3">
    <source>
        <dbReference type="ARBA" id="ARBA00022692"/>
    </source>
</evidence>
<feature type="signal peptide" evidence="9">
    <location>
        <begin position="1"/>
        <end position="21"/>
    </location>
</feature>
<dbReference type="PROSITE" id="PS50836">
    <property type="entry name" value="DOMON"/>
    <property type="match status" value="1"/>
</dbReference>
<feature type="transmembrane region" description="Helical" evidence="8">
    <location>
        <begin position="250"/>
        <end position="274"/>
    </location>
</feature>
<feature type="compositionally biased region" description="Low complexity" evidence="7">
    <location>
        <begin position="186"/>
        <end position="198"/>
    </location>
</feature>
<evidence type="ECO:0000259" key="10">
    <source>
        <dbReference type="PROSITE" id="PS50836"/>
    </source>
</evidence>
<feature type="transmembrane region" description="Helical" evidence="8">
    <location>
        <begin position="289"/>
        <end position="309"/>
    </location>
</feature>
<dbReference type="STRING" id="1295533.A0A1E3HMJ4"/>
<evidence type="ECO:0000256" key="1">
    <source>
        <dbReference type="ARBA" id="ARBA00004370"/>
    </source>
</evidence>
<dbReference type="SUPFAM" id="SSF49344">
    <property type="entry name" value="CBD9-like"/>
    <property type="match status" value="1"/>
</dbReference>
<dbReference type="GeneID" id="30156045"/>
<evidence type="ECO:0000256" key="5">
    <source>
        <dbReference type="ARBA" id="ARBA00022989"/>
    </source>
</evidence>
<feature type="compositionally biased region" description="Polar residues" evidence="7">
    <location>
        <begin position="404"/>
        <end position="414"/>
    </location>
</feature>
<dbReference type="InterPro" id="IPR006593">
    <property type="entry name" value="Cyt_b561/ferric_Rdtase_TM"/>
</dbReference>
<feature type="transmembrane region" description="Helical" evidence="8">
    <location>
        <begin position="330"/>
        <end position="351"/>
    </location>
</feature>
<dbReference type="SMART" id="SM00664">
    <property type="entry name" value="DoH"/>
    <property type="match status" value="1"/>
</dbReference>